<dbReference type="InterPro" id="IPR049052">
    <property type="entry name" value="nSTAND1"/>
</dbReference>
<dbReference type="InterPro" id="IPR027417">
    <property type="entry name" value="P-loop_NTPase"/>
</dbReference>
<dbReference type="EMBL" id="MTEJ01000794">
    <property type="protein sequence ID" value="OQW97681.1"/>
    <property type="molecule type" value="Genomic_DNA"/>
</dbReference>
<organism evidence="2 3">
    <name type="scientific">Thiothrix lacustris</name>
    <dbReference type="NCBI Taxonomy" id="525917"/>
    <lineage>
        <taxon>Bacteria</taxon>
        <taxon>Pseudomonadati</taxon>
        <taxon>Pseudomonadota</taxon>
        <taxon>Gammaproteobacteria</taxon>
        <taxon>Thiotrichales</taxon>
        <taxon>Thiotrichaceae</taxon>
        <taxon>Thiothrix</taxon>
    </lineage>
</organism>
<protein>
    <recommendedName>
        <fullName evidence="1">Novel STAND NTPase 1 domain-containing protein</fullName>
    </recommendedName>
</protein>
<comment type="caution">
    <text evidence="2">The sequence shown here is derived from an EMBL/GenBank/DDBJ whole genome shotgun (WGS) entry which is preliminary data.</text>
</comment>
<dbReference type="Proteomes" id="UP000192491">
    <property type="component" value="Unassembled WGS sequence"/>
</dbReference>
<reference evidence="2 3" key="1">
    <citation type="submission" date="2017-01" db="EMBL/GenBank/DDBJ databases">
        <title>Novel large sulfur bacteria in the metagenomes of groundwater-fed chemosynthetic microbial mats in the Lake Huron basin.</title>
        <authorList>
            <person name="Sharrar A.M."/>
            <person name="Flood B.E."/>
            <person name="Bailey J.V."/>
            <person name="Jones D.S."/>
            <person name="Biddanda B."/>
            <person name="Ruberg S.A."/>
            <person name="Marcus D.N."/>
            <person name="Dick G.J."/>
        </authorList>
    </citation>
    <scope>NUCLEOTIDE SEQUENCE [LARGE SCALE GENOMIC DNA]</scope>
    <source>
        <strain evidence="2">A8</strain>
    </source>
</reference>
<sequence>MVDKVLGSRLTLLFAASGVGKSSLLQAAVIPHLTAATGENLTVVCNTDWVSEPLARLREMIEAALWEDGTLPADARLEGETLAEWLEFCGLFVRRPPLVLILDQFEEFFRYQRATASFQPFIEQLTAVITNPQLPVSLVLSMREDFALELNALKSSLPTFLFDNFFRLERMSLLKAKDAIELPLTSSPP</sequence>
<evidence type="ECO:0000313" key="2">
    <source>
        <dbReference type="EMBL" id="OQW97681.1"/>
    </source>
</evidence>
<proteinExistence type="predicted"/>
<name>A0A1Y1Q6V4_9GAMM</name>
<feature type="domain" description="Novel STAND NTPase 1" evidence="1">
    <location>
        <begin position="3"/>
        <end position="185"/>
    </location>
</feature>
<evidence type="ECO:0000313" key="3">
    <source>
        <dbReference type="Proteomes" id="UP000192491"/>
    </source>
</evidence>
<accession>A0A1Y1Q6V4</accession>
<dbReference type="AlphaFoldDB" id="A0A1Y1Q6V4"/>
<gene>
    <name evidence="2" type="ORF">BWK73_53985</name>
</gene>
<evidence type="ECO:0000259" key="1">
    <source>
        <dbReference type="Pfam" id="PF20703"/>
    </source>
</evidence>
<dbReference type="Pfam" id="PF20703">
    <property type="entry name" value="nSTAND1"/>
    <property type="match status" value="1"/>
</dbReference>
<dbReference type="SUPFAM" id="SSF52540">
    <property type="entry name" value="P-loop containing nucleoside triphosphate hydrolases"/>
    <property type="match status" value="1"/>
</dbReference>